<gene>
    <name evidence="5" type="ORF">QFZ53_002717</name>
</gene>
<keyword evidence="4" id="KW-0808">Transferase</keyword>
<dbReference type="PANTHER" id="PTHR48090:SF10">
    <property type="entry name" value="GLUCOSYL-3-PHOSPHOGLYCERATE SYNTHASE"/>
    <property type="match status" value="1"/>
</dbReference>
<keyword evidence="3" id="KW-0328">Glycosyltransferase</keyword>
<evidence type="ECO:0000256" key="4">
    <source>
        <dbReference type="ARBA" id="ARBA00022679"/>
    </source>
</evidence>
<comment type="similarity">
    <text evidence="2">Belongs to the glycosyltransferase 2 family.</text>
</comment>
<dbReference type="SUPFAM" id="SSF53448">
    <property type="entry name" value="Nucleotide-diphospho-sugar transferases"/>
    <property type="match status" value="1"/>
</dbReference>
<dbReference type="EMBL" id="JAUSXV010000001">
    <property type="protein sequence ID" value="MDQ0648521.1"/>
    <property type="molecule type" value="Genomic_DNA"/>
</dbReference>
<dbReference type="GO" id="GO:0016757">
    <property type="term" value="F:glycosyltransferase activity"/>
    <property type="evidence" value="ECO:0007669"/>
    <property type="project" value="UniProtKB-KW"/>
</dbReference>
<reference evidence="5 6" key="1">
    <citation type="submission" date="2023-07" db="EMBL/GenBank/DDBJ databases">
        <title>Comparative genomics of wheat-associated soil bacteria to identify genetic determinants of phenazine resistance.</title>
        <authorList>
            <person name="Mouncey N."/>
        </authorList>
    </citation>
    <scope>NUCLEOTIDE SEQUENCE [LARGE SCALE GENOMIC DNA]</scope>
    <source>
        <strain evidence="5 6">W4I9-1</strain>
    </source>
</reference>
<organism evidence="5 6">
    <name type="scientific">Microbacterium natoriense</name>
    <dbReference type="NCBI Taxonomy" id="284570"/>
    <lineage>
        <taxon>Bacteria</taxon>
        <taxon>Bacillati</taxon>
        <taxon>Actinomycetota</taxon>
        <taxon>Actinomycetes</taxon>
        <taxon>Micrococcales</taxon>
        <taxon>Microbacteriaceae</taxon>
        <taxon>Microbacterium</taxon>
    </lineage>
</organism>
<evidence type="ECO:0000313" key="6">
    <source>
        <dbReference type="Proteomes" id="UP001244427"/>
    </source>
</evidence>
<keyword evidence="6" id="KW-1185">Reference proteome</keyword>
<evidence type="ECO:0000256" key="3">
    <source>
        <dbReference type="ARBA" id="ARBA00022676"/>
    </source>
</evidence>
<protein>
    <submittedName>
        <fullName evidence="5">Glycosyltransferase involved in cell wall biosynthesis</fullName>
    </submittedName>
</protein>
<dbReference type="InterPro" id="IPR050256">
    <property type="entry name" value="Glycosyltransferase_2"/>
</dbReference>
<evidence type="ECO:0000313" key="5">
    <source>
        <dbReference type="EMBL" id="MDQ0648521.1"/>
    </source>
</evidence>
<dbReference type="PANTHER" id="PTHR48090">
    <property type="entry name" value="UNDECAPRENYL-PHOSPHATE 4-DEOXY-4-FORMAMIDO-L-ARABINOSE TRANSFERASE-RELATED"/>
    <property type="match status" value="1"/>
</dbReference>
<accession>A0AAW8EYC5</accession>
<sequence>MGSLRRLLLGIPALNEEDTIAGVTAGLAAGGESLSRISTVLCLADGGSVDQTVERFLATPSRLPKVVLSVAGRGKGNNIRAMFEYALSERFDGVVSVDADLIGVPAQWTHAFAVALANGANMVVGRYARVWNDANMSNHIAVPTVLASTGVAIREPIGGDFAVSHRFIESVLARGGQVFSGGFGIDLQLLQHALDIGRLSEVVLDGGKNQGWRAGTTSGIRADMTAKIDEVITAASTIARRGSWPPPSSWRSFAAPGDLDRSRARVADPGRIQAVAEDALLRLKSDRPNLGVPLPSQVAAFSTEDWANALARRLMAPWDRRQRAAFQDLFFVRIAETQGRLGKNDEEYKREAGRLAIDLASARAAL</sequence>
<proteinExistence type="inferred from homology"/>
<dbReference type="Proteomes" id="UP001244427">
    <property type="component" value="Unassembled WGS sequence"/>
</dbReference>
<dbReference type="AlphaFoldDB" id="A0AAW8EYC5"/>
<comment type="cofactor">
    <cofactor evidence="1">
        <name>Mn(2+)</name>
        <dbReference type="ChEBI" id="CHEBI:29035"/>
    </cofactor>
</comment>
<evidence type="ECO:0000256" key="1">
    <source>
        <dbReference type="ARBA" id="ARBA00001936"/>
    </source>
</evidence>
<dbReference type="Gene3D" id="3.90.550.10">
    <property type="entry name" value="Spore Coat Polysaccharide Biosynthesis Protein SpsA, Chain A"/>
    <property type="match status" value="1"/>
</dbReference>
<comment type="caution">
    <text evidence="5">The sequence shown here is derived from an EMBL/GenBank/DDBJ whole genome shotgun (WGS) entry which is preliminary data.</text>
</comment>
<dbReference type="InterPro" id="IPR029044">
    <property type="entry name" value="Nucleotide-diphossugar_trans"/>
</dbReference>
<evidence type="ECO:0000256" key="2">
    <source>
        <dbReference type="ARBA" id="ARBA00006739"/>
    </source>
</evidence>
<name>A0AAW8EYC5_9MICO</name>